<dbReference type="InterPro" id="IPR001650">
    <property type="entry name" value="Helicase_C-like"/>
</dbReference>
<dbReference type="STRING" id="1353158.SAMN04488587_2013"/>
<dbReference type="GO" id="GO:0016887">
    <property type="term" value="F:ATP hydrolysis activity"/>
    <property type="evidence" value="ECO:0007669"/>
    <property type="project" value="TreeGrafter"/>
</dbReference>
<dbReference type="PROSITE" id="PS51192">
    <property type="entry name" value="HELICASE_ATP_BIND_1"/>
    <property type="match status" value="1"/>
</dbReference>
<dbReference type="Pfam" id="PF00271">
    <property type="entry name" value="Helicase_C"/>
    <property type="match status" value="1"/>
</dbReference>
<dbReference type="Pfam" id="PF00270">
    <property type="entry name" value="DEAD"/>
    <property type="match status" value="1"/>
</dbReference>
<evidence type="ECO:0000259" key="4">
    <source>
        <dbReference type="PROSITE" id="PS51194"/>
    </source>
</evidence>
<dbReference type="InterPro" id="IPR052511">
    <property type="entry name" value="ATP-dep_Helicase"/>
</dbReference>
<feature type="domain" description="Helicase ATP-binding" evidence="3">
    <location>
        <begin position="46"/>
        <end position="231"/>
    </location>
</feature>
<dbReference type="AlphaFoldDB" id="A0A1I0B760"/>
<protein>
    <submittedName>
        <fullName evidence="5">Helicase conserved C-terminal domain-containing protein</fullName>
    </submittedName>
</protein>
<gene>
    <name evidence="5" type="ORF">SAMN04488587_2013</name>
</gene>
<keyword evidence="6" id="KW-1185">Reference proteome</keyword>
<dbReference type="OrthoDB" id="33870at2157"/>
<keyword evidence="5" id="KW-0378">Hydrolase</keyword>
<dbReference type="GO" id="GO:0004386">
    <property type="term" value="F:helicase activity"/>
    <property type="evidence" value="ECO:0007669"/>
    <property type="project" value="UniProtKB-KW"/>
</dbReference>
<organism evidence="5 6">
    <name type="scientific">Methanococcoides vulcani</name>
    <dbReference type="NCBI Taxonomy" id="1353158"/>
    <lineage>
        <taxon>Archaea</taxon>
        <taxon>Methanobacteriati</taxon>
        <taxon>Methanobacteriota</taxon>
        <taxon>Stenosarchaea group</taxon>
        <taxon>Methanomicrobia</taxon>
        <taxon>Methanosarcinales</taxon>
        <taxon>Methanosarcinaceae</taxon>
        <taxon>Methanococcoides</taxon>
    </lineage>
</organism>
<keyword evidence="1" id="KW-0547">Nucleotide-binding</keyword>
<dbReference type="InterPro" id="IPR014001">
    <property type="entry name" value="Helicase_ATP-bd"/>
</dbReference>
<name>A0A1I0B760_9EURY</name>
<dbReference type="SMART" id="SM00490">
    <property type="entry name" value="HELICc"/>
    <property type="match status" value="1"/>
</dbReference>
<evidence type="ECO:0000259" key="3">
    <source>
        <dbReference type="PROSITE" id="PS51192"/>
    </source>
</evidence>
<dbReference type="GO" id="GO:0005524">
    <property type="term" value="F:ATP binding"/>
    <property type="evidence" value="ECO:0007669"/>
    <property type="project" value="UniProtKB-KW"/>
</dbReference>
<reference evidence="6" key="1">
    <citation type="submission" date="2016-10" db="EMBL/GenBank/DDBJ databases">
        <authorList>
            <person name="Varghese N."/>
            <person name="Submissions S."/>
        </authorList>
    </citation>
    <scope>NUCLEOTIDE SEQUENCE [LARGE SCALE GENOMIC DNA]</scope>
    <source>
        <strain evidence="6">SLH 33</strain>
    </source>
</reference>
<evidence type="ECO:0000256" key="2">
    <source>
        <dbReference type="ARBA" id="ARBA00022840"/>
    </source>
</evidence>
<dbReference type="SMART" id="SM00487">
    <property type="entry name" value="DEXDc"/>
    <property type="match status" value="1"/>
</dbReference>
<dbReference type="Gene3D" id="3.40.50.300">
    <property type="entry name" value="P-loop containing nucleotide triphosphate hydrolases"/>
    <property type="match status" value="2"/>
</dbReference>
<evidence type="ECO:0000313" key="5">
    <source>
        <dbReference type="EMBL" id="SET02542.1"/>
    </source>
</evidence>
<dbReference type="InterPro" id="IPR011545">
    <property type="entry name" value="DEAD/DEAH_box_helicase_dom"/>
</dbReference>
<proteinExistence type="predicted"/>
<dbReference type="SUPFAM" id="SSF52540">
    <property type="entry name" value="P-loop containing nucleoside triphosphate hydrolases"/>
    <property type="match status" value="1"/>
</dbReference>
<evidence type="ECO:0000256" key="1">
    <source>
        <dbReference type="ARBA" id="ARBA00022741"/>
    </source>
</evidence>
<dbReference type="PANTHER" id="PTHR47962">
    <property type="entry name" value="ATP-DEPENDENT HELICASE LHR-RELATED-RELATED"/>
    <property type="match status" value="1"/>
</dbReference>
<dbReference type="GO" id="GO:0003677">
    <property type="term" value="F:DNA binding"/>
    <property type="evidence" value="ECO:0007669"/>
    <property type="project" value="TreeGrafter"/>
</dbReference>
<dbReference type="EMBL" id="FOHQ01000006">
    <property type="protein sequence ID" value="SET02542.1"/>
    <property type="molecule type" value="Genomic_DNA"/>
</dbReference>
<sequence>MEQKEQTFDISKDYELDCQLVKFLPQTHYAFFQSFGRFTPVQRHAIIEIINGNSALIVSGTASGKTEAACAPLIERNLKKKTPWTILYISPTKALVNDLYYRLLGPTQRLNLRLKRRTGDHRDNLKQLPHVLITTPESFDSLLCRNKREDALGHDLANVVAVVLDEIHLLHGTPRGEQIKWLLARLKKLRIFAKEKRWSRDSNLQIIGLSATVSNPESVLHEYFPDDVKYIECSKRRTIETINPPSSNTGVKSALTTYLKNRYENEKLIVFSNSRKRVDELAAYFKTELHDVGYEVYAHHGSLSKGERESAEERVKNKGKIVLCATSTLEIGVDIGDIDLIVLDGPAPDISSLLQRIGRGNRRTNITRVLVCAESVADFIIQNAMIDAARDGWLGNGVTGPNYTVVKQQIASYLFQAPSNSRSEESLKSLFNASLIDKDIFNSILNEMIQDEELYISNNIVKLGEYWWKQARRMGNIHSTIEKSSGMKVVDIDSGQTIASDVVFRGGNGVNIGGKSLKVCKWKEKAIEVRDILKDQDFSGNWSYNAFSHHIHSSQPAALKRYLGVAENVWPIVRIEGHQYVFHFGGAVRYSIISLLNQQYAENPKKIKINEWYIRLPDNVDNKPLWLINFNKSMLKILLNTDLNILGKIEKILNRPLSNKQLPHNVRVEEVWEWLNIDYESEVIMNSDWRVISYIEINDVLKHFI</sequence>
<dbReference type="RefSeq" id="WP_091690462.1">
    <property type="nucleotide sequence ID" value="NZ_CAAGSJ010000007.1"/>
</dbReference>
<dbReference type="Proteomes" id="UP000243338">
    <property type="component" value="Unassembled WGS sequence"/>
</dbReference>
<keyword evidence="5" id="KW-0347">Helicase</keyword>
<dbReference type="PANTHER" id="PTHR47962:SF5">
    <property type="entry name" value="ATP-DEPENDENT HELICASE LHR-RELATED"/>
    <property type="match status" value="1"/>
</dbReference>
<dbReference type="InterPro" id="IPR027417">
    <property type="entry name" value="P-loop_NTPase"/>
</dbReference>
<keyword evidence="2" id="KW-0067">ATP-binding</keyword>
<evidence type="ECO:0000313" key="6">
    <source>
        <dbReference type="Proteomes" id="UP000243338"/>
    </source>
</evidence>
<feature type="domain" description="Helicase C-terminal" evidence="4">
    <location>
        <begin position="258"/>
        <end position="406"/>
    </location>
</feature>
<accession>A0A1I0B760</accession>
<dbReference type="PROSITE" id="PS51194">
    <property type="entry name" value="HELICASE_CTER"/>
    <property type="match status" value="1"/>
</dbReference>
<dbReference type="GO" id="GO:0140097">
    <property type="term" value="F:catalytic activity, acting on DNA"/>
    <property type="evidence" value="ECO:0007669"/>
    <property type="project" value="UniProtKB-ARBA"/>
</dbReference>